<dbReference type="PANTHER" id="PTHR11601:SF34">
    <property type="entry name" value="CYSTEINE DESULFURASE"/>
    <property type="match status" value="1"/>
</dbReference>
<sequence length="420" mass="44761">MGGVDTAPEMERMTDMRVYADQAATTSLSKTALEAMLPWMTENFGNPSALYEEGRTARDAVETAREKIAHLLHAKAKEIYFTSGGTEADNWALQMAAAAGARTGKKHIIVSAIEHHAVLNPAKSLERQGFRVTYLPVTSEGVVLPETLEAAICPDTALVSVMYANNEVGTIQPVEELAEICRMHGVWFHTDAVQAAGHVEIDLTKLQADFLSVSAHKFHGPKGCGFLYVKNGFRTESLLEGGAQEKGKRAGTENVPGIVGMAAALEESLIKRDKKDTFVLELRRQVAERLLSIEGSHLNGCGVMEGDEGAAAGTDAAARHAGTAVSRADRLCGNLNISFDGIEAEALLLYLDMKGISVSAGAACSAGALEPSHVLTAMGISPELAKGTIRISLDETNTQADAEFLMKVIPDAVARLRSMA</sequence>
<dbReference type="InterPro" id="IPR015422">
    <property type="entry name" value="PyrdxlP-dep_Trfase_small"/>
</dbReference>
<feature type="domain" description="Aminotransferase class V" evidence="9">
    <location>
        <begin position="326"/>
        <end position="403"/>
    </location>
</feature>
<dbReference type="InterPro" id="IPR015424">
    <property type="entry name" value="PyrdxlP-dep_Trfase"/>
</dbReference>
<evidence type="ECO:0000256" key="7">
    <source>
        <dbReference type="ARBA" id="ARBA00023014"/>
    </source>
</evidence>
<evidence type="ECO:0000256" key="8">
    <source>
        <dbReference type="ARBA" id="ARBA00050776"/>
    </source>
</evidence>
<dbReference type="PANTHER" id="PTHR11601">
    <property type="entry name" value="CYSTEINE DESULFURYLASE FAMILY MEMBER"/>
    <property type="match status" value="1"/>
</dbReference>
<comment type="catalytic activity">
    <reaction evidence="8">
        <text>(sulfur carrier)-H + L-cysteine = (sulfur carrier)-SH + L-alanine</text>
        <dbReference type="Rhea" id="RHEA:43892"/>
        <dbReference type="Rhea" id="RHEA-COMP:14737"/>
        <dbReference type="Rhea" id="RHEA-COMP:14739"/>
        <dbReference type="ChEBI" id="CHEBI:29917"/>
        <dbReference type="ChEBI" id="CHEBI:35235"/>
        <dbReference type="ChEBI" id="CHEBI:57972"/>
        <dbReference type="ChEBI" id="CHEBI:64428"/>
        <dbReference type="EC" id="2.8.1.7"/>
    </reaction>
</comment>
<dbReference type="GO" id="GO:0031071">
    <property type="term" value="F:cysteine desulfurase activity"/>
    <property type="evidence" value="ECO:0007669"/>
    <property type="project" value="UniProtKB-EC"/>
</dbReference>
<keyword evidence="11" id="KW-1185">Reference proteome</keyword>
<protein>
    <submittedName>
        <fullName evidence="10">Cysteine desulfurase</fullName>
    </submittedName>
</protein>
<feature type="domain" description="Aminotransferase class V" evidence="9">
    <location>
        <begin position="18"/>
        <end position="303"/>
    </location>
</feature>
<dbReference type="AlphaFoldDB" id="A0AAE3ATI2"/>
<dbReference type="FunFam" id="3.40.640.10:FF:000084">
    <property type="entry name" value="IscS-like cysteine desulfurase"/>
    <property type="match status" value="1"/>
</dbReference>
<keyword evidence="7" id="KW-0411">Iron-sulfur</keyword>
<organism evidence="10 11">
    <name type="scientific">Gallintestinimicrobium propionicum</name>
    <dbReference type="NCBI Taxonomy" id="2981770"/>
    <lineage>
        <taxon>Bacteria</taxon>
        <taxon>Bacillati</taxon>
        <taxon>Bacillota</taxon>
        <taxon>Clostridia</taxon>
        <taxon>Lachnospirales</taxon>
        <taxon>Lachnospiraceae</taxon>
        <taxon>Gallintestinimicrobium</taxon>
    </lineage>
</organism>
<evidence type="ECO:0000256" key="1">
    <source>
        <dbReference type="ARBA" id="ARBA00001933"/>
    </source>
</evidence>
<dbReference type="Gene3D" id="3.90.1150.10">
    <property type="entry name" value="Aspartate Aminotransferase, domain 1"/>
    <property type="match status" value="1"/>
</dbReference>
<evidence type="ECO:0000256" key="4">
    <source>
        <dbReference type="ARBA" id="ARBA00022723"/>
    </source>
</evidence>
<dbReference type="PIRSF" id="PIRSF005572">
    <property type="entry name" value="NifS"/>
    <property type="match status" value="1"/>
</dbReference>
<dbReference type="InterPro" id="IPR016454">
    <property type="entry name" value="Cysteine_dSase"/>
</dbReference>
<comment type="cofactor">
    <cofactor evidence="1">
        <name>pyridoxal 5'-phosphate</name>
        <dbReference type="ChEBI" id="CHEBI:597326"/>
    </cofactor>
</comment>
<dbReference type="GO" id="GO:0051536">
    <property type="term" value="F:iron-sulfur cluster binding"/>
    <property type="evidence" value="ECO:0007669"/>
    <property type="project" value="UniProtKB-KW"/>
</dbReference>
<dbReference type="InterPro" id="IPR000192">
    <property type="entry name" value="Aminotrans_V_dom"/>
</dbReference>
<comment type="similarity">
    <text evidence="2">Belongs to the class-V pyridoxal-phosphate-dependent aminotransferase family. NifS/IscS subfamily.</text>
</comment>
<keyword evidence="3" id="KW-0808">Transferase</keyword>
<evidence type="ECO:0000256" key="6">
    <source>
        <dbReference type="ARBA" id="ARBA00023004"/>
    </source>
</evidence>
<proteinExistence type="inferred from homology"/>
<keyword evidence="4" id="KW-0479">Metal-binding</keyword>
<dbReference type="InterPro" id="IPR015421">
    <property type="entry name" value="PyrdxlP-dep_Trfase_major"/>
</dbReference>
<reference evidence="10 11" key="1">
    <citation type="submission" date="2021-10" db="EMBL/GenBank/DDBJ databases">
        <title>Anaerobic single-cell dispensing facilitates the cultivation of human gut bacteria.</title>
        <authorList>
            <person name="Afrizal A."/>
        </authorList>
    </citation>
    <scope>NUCLEOTIDE SEQUENCE [LARGE SCALE GENOMIC DNA]</scope>
    <source>
        <strain evidence="10 11">CLA-AA-H244</strain>
    </source>
</reference>
<evidence type="ECO:0000256" key="3">
    <source>
        <dbReference type="ARBA" id="ARBA00022679"/>
    </source>
</evidence>
<dbReference type="SUPFAM" id="SSF53383">
    <property type="entry name" value="PLP-dependent transferases"/>
    <property type="match status" value="1"/>
</dbReference>
<dbReference type="Gene3D" id="3.40.640.10">
    <property type="entry name" value="Type I PLP-dependent aspartate aminotransferase-like (Major domain)"/>
    <property type="match status" value="1"/>
</dbReference>
<dbReference type="Pfam" id="PF00266">
    <property type="entry name" value="Aminotran_5"/>
    <property type="match status" value="2"/>
</dbReference>
<dbReference type="RefSeq" id="WP_308728132.1">
    <property type="nucleotide sequence ID" value="NZ_JAJEQF010000014.1"/>
</dbReference>
<evidence type="ECO:0000313" key="10">
    <source>
        <dbReference type="EMBL" id="MCC2167474.1"/>
    </source>
</evidence>
<evidence type="ECO:0000256" key="5">
    <source>
        <dbReference type="ARBA" id="ARBA00022898"/>
    </source>
</evidence>
<keyword evidence="6" id="KW-0408">Iron</keyword>
<dbReference type="GO" id="GO:0046872">
    <property type="term" value="F:metal ion binding"/>
    <property type="evidence" value="ECO:0007669"/>
    <property type="project" value="UniProtKB-KW"/>
</dbReference>
<dbReference type="Gene3D" id="1.10.260.50">
    <property type="match status" value="1"/>
</dbReference>
<dbReference type="EMBL" id="JAJEQF010000014">
    <property type="protein sequence ID" value="MCC2167474.1"/>
    <property type="molecule type" value="Genomic_DNA"/>
</dbReference>
<evidence type="ECO:0000256" key="2">
    <source>
        <dbReference type="ARBA" id="ARBA00006490"/>
    </source>
</evidence>
<name>A0AAE3ATI2_9FIRM</name>
<gene>
    <name evidence="10" type="ORF">LKD45_07145</name>
</gene>
<dbReference type="Proteomes" id="UP001199355">
    <property type="component" value="Unassembled WGS sequence"/>
</dbReference>
<evidence type="ECO:0000313" key="11">
    <source>
        <dbReference type="Proteomes" id="UP001199355"/>
    </source>
</evidence>
<accession>A0AAE3ATI2</accession>
<keyword evidence="5" id="KW-0663">Pyridoxal phosphate</keyword>
<evidence type="ECO:0000259" key="9">
    <source>
        <dbReference type="Pfam" id="PF00266"/>
    </source>
</evidence>
<comment type="caution">
    <text evidence="10">The sequence shown here is derived from an EMBL/GenBank/DDBJ whole genome shotgun (WGS) entry which is preliminary data.</text>
</comment>